<dbReference type="PANTHER" id="PTHR11960">
    <property type="entry name" value="EUKARYOTIC TRANSLATION INITIATION FACTOR 4E RELATED"/>
    <property type="match status" value="1"/>
</dbReference>
<evidence type="ECO:0000256" key="5">
    <source>
        <dbReference type="ARBA" id="ARBA00030245"/>
    </source>
</evidence>
<dbReference type="InterPro" id="IPR001040">
    <property type="entry name" value="TIF_eIF_4E"/>
</dbReference>
<comment type="similarity">
    <text evidence="1 6">Belongs to the eukaryotic initiation factor 4E family.</text>
</comment>
<proteinExistence type="inferred from homology"/>
<name>A0ABP1G5E8_9CHLO</name>
<keyword evidence="6" id="KW-0694">RNA-binding</keyword>
<dbReference type="Proteomes" id="UP001497392">
    <property type="component" value="Unassembled WGS sequence"/>
</dbReference>
<reference evidence="7 8" key="1">
    <citation type="submission" date="2024-06" db="EMBL/GenBank/DDBJ databases">
        <authorList>
            <person name="Kraege A."/>
            <person name="Thomma B."/>
        </authorList>
    </citation>
    <scope>NUCLEOTIDE SEQUENCE [LARGE SCALE GENOMIC DNA]</scope>
</reference>
<dbReference type="InterPro" id="IPR023398">
    <property type="entry name" value="TIF_eIF4e-like"/>
</dbReference>
<evidence type="ECO:0000256" key="3">
    <source>
        <dbReference type="ARBA" id="ARBA00022845"/>
    </source>
</evidence>
<keyword evidence="3" id="KW-0810">Translation regulation</keyword>
<gene>
    <name evidence="7" type="primary">g9364</name>
    <name evidence="7" type="ORF">VP750_LOCUS8421</name>
</gene>
<evidence type="ECO:0000313" key="8">
    <source>
        <dbReference type="Proteomes" id="UP001497392"/>
    </source>
</evidence>
<dbReference type="Gene3D" id="3.30.760.10">
    <property type="entry name" value="RNA Cap, Translation Initiation Factor Eif4e"/>
    <property type="match status" value="1"/>
</dbReference>
<evidence type="ECO:0000256" key="4">
    <source>
        <dbReference type="ARBA" id="ARBA00022917"/>
    </source>
</evidence>
<accession>A0ABP1G5E8</accession>
<dbReference type="Pfam" id="PF01652">
    <property type="entry name" value="IF4E"/>
    <property type="match status" value="1"/>
</dbReference>
<organism evidence="7 8">
    <name type="scientific">Coccomyxa viridis</name>
    <dbReference type="NCBI Taxonomy" id="1274662"/>
    <lineage>
        <taxon>Eukaryota</taxon>
        <taxon>Viridiplantae</taxon>
        <taxon>Chlorophyta</taxon>
        <taxon>core chlorophytes</taxon>
        <taxon>Trebouxiophyceae</taxon>
        <taxon>Trebouxiophyceae incertae sedis</taxon>
        <taxon>Coccomyxaceae</taxon>
        <taxon>Coccomyxa</taxon>
    </lineage>
</organism>
<evidence type="ECO:0000256" key="2">
    <source>
        <dbReference type="ARBA" id="ARBA00022540"/>
    </source>
</evidence>
<sequence length="173" mass="20083">MIPNHDDVAPMKSQVLGEELKLRHRWVLWYHRFDDPSWGIKSYRQVFAFDTVKDFWRMQNSLPTVFVGMFFVMKEGILPMYEDEKNLNGGIWSFRVHRRRLQDTWNDLLLSLIGSTVYPDAAAVNGVSINPNTSVVKVWLQKCPEDPSRCEITDSIPNLLPGKAIFLRTRNGT</sequence>
<keyword evidence="8" id="KW-1185">Reference proteome</keyword>
<evidence type="ECO:0000256" key="1">
    <source>
        <dbReference type="ARBA" id="ARBA00009860"/>
    </source>
</evidence>
<keyword evidence="4 6" id="KW-0648">Protein biosynthesis</keyword>
<dbReference type="EMBL" id="CAXHTA020000016">
    <property type="protein sequence ID" value="CAL5226515.1"/>
    <property type="molecule type" value="Genomic_DNA"/>
</dbReference>
<comment type="caution">
    <text evidence="7">The sequence shown here is derived from an EMBL/GenBank/DDBJ whole genome shotgun (WGS) entry which is preliminary data.</text>
</comment>
<evidence type="ECO:0000313" key="7">
    <source>
        <dbReference type="EMBL" id="CAL5226515.1"/>
    </source>
</evidence>
<protein>
    <recommendedName>
        <fullName evidence="5">mRNA cap-binding protein</fullName>
    </recommendedName>
</protein>
<dbReference type="SUPFAM" id="SSF55418">
    <property type="entry name" value="eIF4e-like"/>
    <property type="match status" value="1"/>
</dbReference>
<keyword evidence="2 6" id="KW-0396">Initiation factor</keyword>
<evidence type="ECO:0000256" key="6">
    <source>
        <dbReference type="RuleBase" id="RU004374"/>
    </source>
</evidence>